<feature type="domain" description="SF3 helicase" evidence="13">
    <location>
        <begin position="316"/>
        <end position="471"/>
    </location>
</feature>
<feature type="domain" description="PV NS1-Nuc" evidence="14">
    <location>
        <begin position="1"/>
        <end position="201"/>
    </location>
</feature>
<dbReference type="RefSeq" id="YP_009325417.2">
    <property type="nucleotide sequence ID" value="NC_031959.2"/>
</dbReference>
<name>A0A1J0F5G5_9VIRU</name>
<dbReference type="Gene3D" id="3.40.50.300">
    <property type="entry name" value="P-loop containing nucleotide triphosphate hydrolases"/>
    <property type="match status" value="1"/>
</dbReference>
<feature type="short sequence motif" description="RCR-3" evidence="12">
    <location>
        <begin position="150"/>
        <end position="154"/>
    </location>
</feature>
<evidence type="ECO:0000256" key="5">
    <source>
        <dbReference type="ARBA" id="ARBA00022723"/>
    </source>
</evidence>
<evidence type="ECO:0000256" key="10">
    <source>
        <dbReference type="ARBA" id="ARBA00023124"/>
    </source>
</evidence>
<keyword evidence="4 12" id="KW-0540">Nuclease</keyword>
<protein>
    <submittedName>
        <fullName evidence="15">Nonstructural protein</fullName>
    </submittedName>
</protein>
<keyword evidence="7 12" id="KW-0255">Endonuclease</keyword>
<keyword evidence="10 12" id="KW-0190">Covalent protein-DNA linkage</keyword>
<keyword evidence="16" id="KW-1185">Reference proteome</keyword>
<keyword evidence="6 12" id="KW-0547">Nucleotide-binding</keyword>
<evidence type="ECO:0000256" key="12">
    <source>
        <dbReference type="PROSITE-ProRule" id="PRU01366"/>
    </source>
</evidence>
<keyword evidence="3 12" id="KW-0235">DNA replication</keyword>
<dbReference type="GO" id="GO:0004519">
    <property type="term" value="F:endonuclease activity"/>
    <property type="evidence" value="ECO:0007669"/>
    <property type="project" value="UniProtKB-UniRule"/>
</dbReference>
<dbReference type="PROSITE" id="PS52022">
    <property type="entry name" value="PV_NS1_NUC"/>
    <property type="match status" value="1"/>
</dbReference>
<feature type="short sequence motif" description="RCR-2" evidence="12">
    <location>
        <begin position="90"/>
        <end position="92"/>
    </location>
</feature>
<dbReference type="KEGG" id="vg:34443307"/>
<comment type="subcellular location">
    <subcellularLocation>
        <location evidence="1 12">Host nucleus</location>
    </subcellularLocation>
</comment>
<dbReference type="InterPro" id="IPR014015">
    <property type="entry name" value="Helicase_SF3_DNA-vir"/>
</dbReference>
<keyword evidence="8 12" id="KW-0378">Hydrolase</keyword>
<dbReference type="InterPro" id="IPR027417">
    <property type="entry name" value="P-loop_NTPase"/>
</dbReference>
<feature type="active site" description="For nuclease activity" evidence="12">
    <location>
        <position position="150"/>
    </location>
</feature>
<dbReference type="GO" id="GO:0006260">
    <property type="term" value="P:DNA replication"/>
    <property type="evidence" value="ECO:0007669"/>
    <property type="project" value="UniProtKB-UniRule"/>
</dbReference>
<sequence>MLSYYYGVANLFPDMSIIPGVAKKPYVTTSKLLKGVNPDWPELPEKYVFAAQTAQGLYLELLKQIRIEIKDPYGVPIFFQLEEGENGKLHFHWMISTMVGTARDLGQIIKTAETQFNHFWLGTRGITYFKPNKNRNGSWSTTNSTFLQVYLLPKLPLKDVLWAWSNLDGKEGEATLNQTLRKEFLDMKKGKTYLTTNTTSDDEDDEHQAPIYKHQSGVQVKTLLNFMVENDITTEEKYQNRFMTSYCSYIATQNGTHLLKQTLQLAKTEIARNKPLALTLCGFKSRTELLTFLNEYTPQSMEESKIWKLFLENGYDPDEAAAVFFAWAYRLTGKRNAIWISGPPTTGKSNLAQAIARTAASYGCVNWNNPHFPFQDIINTQLALWDEGRIDEAIIEQTKSLLSGIQTRIDRKCTTSKETTPPPFLITSNCDITLVYSGNMTTTLHRQALEDRILHFTFSTKCKPDFGLLTTNDVKNFMKWGAWSLMRAKHNRYSLIRKGPTTWPCHIPQQATETQLGYVLRKKPLWPTTNEEEDIIYIEDDEILKAAETAEEAETENIDSILEDPNTDTGPKKVRVGIIPNTTIFAAH</sequence>
<evidence type="ECO:0000256" key="2">
    <source>
        <dbReference type="ARBA" id="ARBA00022562"/>
    </source>
</evidence>
<evidence type="ECO:0000313" key="15">
    <source>
        <dbReference type="EMBL" id="APC23632.2"/>
    </source>
</evidence>
<proteinExistence type="predicted"/>
<organism evidence="15 16">
    <name type="scientific">Bosavirus MS-2016a</name>
    <dbReference type="NCBI Taxonomy" id="1917013"/>
    <lineage>
        <taxon>Viruses</taxon>
        <taxon>Monodnaviria</taxon>
        <taxon>Shotokuvirae</taxon>
        <taxon>Cossaviricota</taxon>
        <taxon>Quintoviricetes</taxon>
        <taxon>Piccovirales</taxon>
        <taxon>Parvoviridae</taxon>
        <taxon>Parvovirinae</taxon>
        <taxon>Copiparvovirus</taxon>
        <taxon>Copiparvovirus ungulate5</taxon>
    </lineage>
</organism>
<evidence type="ECO:0000256" key="3">
    <source>
        <dbReference type="ARBA" id="ARBA00022705"/>
    </source>
</evidence>
<keyword evidence="5" id="KW-0479">Metal-binding</keyword>
<reference evidence="15" key="1">
    <citation type="submission" date="2016-10" db="EMBL/GenBank/DDBJ databases">
        <title>Virome of US Bovine Serum.</title>
        <authorList>
            <person name="Sadeghi M."/>
            <person name="Kapusinszky B."/>
            <person name="Meng X.J."/>
            <person name="Phan T.G."/>
            <person name="Deng X."/>
            <person name="Yugo D.M."/>
            <person name="Kanevsky I."/>
            <person name="Opriessnig T."/>
            <person name="Woolums A.R."/>
            <person name="Hurley D.J."/>
            <person name="Eric Delwart E."/>
        </authorList>
    </citation>
    <scope>NUCLEOTIDE SEQUENCE [LARGE SCALE GENOMIC DNA]</scope>
</reference>
<evidence type="ECO:0000256" key="1">
    <source>
        <dbReference type="ARBA" id="ARBA00004147"/>
    </source>
</evidence>
<dbReference type="SUPFAM" id="SSF55464">
    <property type="entry name" value="Origin of replication-binding domain, RBD-like"/>
    <property type="match status" value="1"/>
</dbReference>
<evidence type="ECO:0000256" key="8">
    <source>
        <dbReference type="ARBA" id="ARBA00022801"/>
    </source>
</evidence>
<evidence type="ECO:0000259" key="13">
    <source>
        <dbReference type="PROSITE" id="PS51206"/>
    </source>
</evidence>
<dbReference type="GO" id="GO:0005524">
    <property type="term" value="F:ATP binding"/>
    <property type="evidence" value="ECO:0007669"/>
    <property type="project" value="UniProtKB-KW"/>
</dbReference>
<evidence type="ECO:0000313" key="16">
    <source>
        <dbReference type="Proteomes" id="UP000217582"/>
    </source>
</evidence>
<dbReference type="EMBL" id="KY019139">
    <property type="protein sequence ID" value="APC23632.2"/>
    <property type="molecule type" value="Genomic_DNA"/>
</dbReference>
<dbReference type="GO" id="GO:0046872">
    <property type="term" value="F:metal ion binding"/>
    <property type="evidence" value="ECO:0007669"/>
    <property type="project" value="UniProtKB-KW"/>
</dbReference>
<evidence type="ECO:0000256" key="4">
    <source>
        <dbReference type="ARBA" id="ARBA00022722"/>
    </source>
</evidence>
<dbReference type="InterPro" id="IPR014835">
    <property type="entry name" value="NS1-Nuc"/>
</dbReference>
<dbReference type="InterPro" id="IPR049901">
    <property type="entry name" value="PV_NS1-NUC"/>
</dbReference>
<evidence type="ECO:0000256" key="6">
    <source>
        <dbReference type="ARBA" id="ARBA00022741"/>
    </source>
</evidence>
<dbReference type="Gene3D" id="1.10.10.950">
    <property type="match status" value="1"/>
</dbReference>
<dbReference type="Pfam" id="PF01057">
    <property type="entry name" value="Parvo_NS1"/>
    <property type="match status" value="1"/>
</dbReference>
<evidence type="ECO:0000256" key="9">
    <source>
        <dbReference type="ARBA" id="ARBA00022840"/>
    </source>
</evidence>
<dbReference type="PROSITE" id="PS51206">
    <property type="entry name" value="SF3_HELICASE_1"/>
    <property type="match status" value="1"/>
</dbReference>
<dbReference type="Gene3D" id="3.40.1310.20">
    <property type="match status" value="1"/>
</dbReference>
<dbReference type="GO" id="GO:0042025">
    <property type="term" value="C:host cell nucleus"/>
    <property type="evidence" value="ECO:0007669"/>
    <property type="project" value="UniProtKB-SubCell"/>
</dbReference>
<dbReference type="Proteomes" id="UP000217582">
    <property type="component" value="Segment"/>
</dbReference>
<dbReference type="InterPro" id="IPR001257">
    <property type="entry name" value="Parvovirus_NS1_helicase"/>
</dbReference>
<dbReference type="GO" id="GO:0003677">
    <property type="term" value="F:DNA binding"/>
    <property type="evidence" value="ECO:0007669"/>
    <property type="project" value="UniProtKB-UniRule"/>
</dbReference>
<keyword evidence="11 12" id="KW-0238">DNA-binding</keyword>
<dbReference type="Pfam" id="PF08724">
    <property type="entry name" value="Rep_N"/>
    <property type="match status" value="1"/>
</dbReference>
<keyword evidence="2 12" id="KW-1048">Host nucleus</keyword>
<dbReference type="GO" id="GO:0019079">
    <property type="term" value="P:viral genome replication"/>
    <property type="evidence" value="ECO:0007669"/>
    <property type="project" value="InterPro"/>
</dbReference>
<evidence type="ECO:0000256" key="7">
    <source>
        <dbReference type="ARBA" id="ARBA00022759"/>
    </source>
</evidence>
<dbReference type="SUPFAM" id="SSF52540">
    <property type="entry name" value="P-loop containing nucleoside triphosphate hydrolases"/>
    <property type="match status" value="1"/>
</dbReference>
<dbReference type="GeneID" id="34443307"/>
<keyword evidence="9" id="KW-0067">ATP-binding</keyword>
<evidence type="ECO:0000259" key="14">
    <source>
        <dbReference type="PROSITE" id="PS52022"/>
    </source>
</evidence>
<dbReference type="GO" id="GO:0016787">
    <property type="term" value="F:hydrolase activity"/>
    <property type="evidence" value="ECO:0007669"/>
    <property type="project" value="UniProtKB-KW"/>
</dbReference>
<accession>A0A1J0F5G5</accession>
<evidence type="ECO:0000256" key="11">
    <source>
        <dbReference type="ARBA" id="ARBA00023125"/>
    </source>
</evidence>